<evidence type="ECO:0000313" key="1">
    <source>
        <dbReference type="EMBL" id="DAD56013.1"/>
    </source>
</evidence>
<accession>A0A8D9PEX6</accession>
<dbReference type="EMBL" id="BK029940">
    <property type="protein sequence ID" value="DAD56013.1"/>
    <property type="molecule type" value="Genomic_DNA"/>
</dbReference>
<protein>
    <submittedName>
        <fullName evidence="1">Uncharacterized protein</fullName>
    </submittedName>
</protein>
<organism evidence="1">
    <name type="scientific">Bacteriophage sp</name>
    <dbReference type="NCBI Taxonomy" id="38018"/>
    <lineage>
        <taxon>Viruses</taxon>
    </lineage>
</organism>
<reference evidence="1" key="1">
    <citation type="journal article" date="2021" name="Proc. Natl. Acad. Sci. U.S.A.">
        <title>A Catalog of Tens of Thousands of Viruses from Human Metagenomes Reveals Hidden Associations with Chronic Diseases.</title>
        <authorList>
            <person name="Tisza M.J."/>
            <person name="Buck C.B."/>
        </authorList>
    </citation>
    <scope>NUCLEOTIDE SEQUENCE</scope>
    <source>
        <strain evidence="1">CtOZu12</strain>
    </source>
</reference>
<proteinExistence type="predicted"/>
<sequence>MEQVLPNAVSNALKKEIKETVDATKKMLPSRVMAIKIELLNSYTAIYKSVFKSVFDNYYGDLYDEDSLMSSLYFGQNSDATPYCTYNTAKFKFSNKNYREKKKFNPNTVSESTVKNFRSEDEAAGLFID</sequence>
<name>A0A8D9PEX6_9VIRU</name>